<protein>
    <submittedName>
        <fullName evidence="1">Uncharacterized protein</fullName>
    </submittedName>
</protein>
<dbReference type="Proteomes" id="UP001157502">
    <property type="component" value="Chromosome 23"/>
</dbReference>
<sequence length="608" mass="69555">MTTHLDGAFQFGPINPLSIVNPGEKLLSRSSTVWTPCQPTRDQVFWDNYYRRQHQLSRQGFRSAPWRPYEEVGPPIYLEPKKCMLESLGPPVEEDSKTDPVPEEDVPIYTTTSDSPGANKSLTFRCLWAGKREDAVSLRKHLGNTRRLVSAVKHGRGYFLLLQKEQDWEEALQWNQKRREEWLRSQPRPPGRDTDNEPWRKKAQSARPFTPIHRSLTSHPVPESLLEPIFRQLCCLNWILEALTLDRTGRAGPITSCWDPIDPGRCRTAMKTLNRDRAIETRWEQFVSQPKPRRASRRPSRVSSGRLYSWKGSSLSVASSLALCTPTPLDSQSSNFPAGTEEQPGAAGDSETEVPVSEYLQKLLDEVHQSVTKEFSGPEQNHDNRRLTDRPSTSIQPTPQGENSPIWNKNKDSPRPKSCPAKPLSATSELIRTTRSIRWDMRTAHEERVAELAQSFSNRLDDSARKRLDFALKRFQSLGQLTYSQRVPRRAAMPVTEVKTPDTEKACFTNNVWLSSLINSLPTQVSEDRRVSQVVEKLRRFADNQTPTVRPQAFLKVLAGLQPWELCLPDLCVAIEIARENVVQMTREEYDSWLLSRVPLPKQQEHRL</sequence>
<evidence type="ECO:0000313" key="1">
    <source>
        <dbReference type="EMBL" id="KAJ7993657.1"/>
    </source>
</evidence>
<reference evidence="1" key="1">
    <citation type="submission" date="2021-05" db="EMBL/GenBank/DDBJ databases">
        <authorList>
            <person name="Pan Q."/>
            <person name="Jouanno E."/>
            <person name="Zahm M."/>
            <person name="Klopp C."/>
            <person name="Cabau C."/>
            <person name="Louis A."/>
            <person name="Berthelot C."/>
            <person name="Parey E."/>
            <person name="Roest Crollius H."/>
            <person name="Montfort J."/>
            <person name="Robinson-Rechavi M."/>
            <person name="Bouchez O."/>
            <person name="Lampietro C."/>
            <person name="Lopez Roques C."/>
            <person name="Donnadieu C."/>
            <person name="Postlethwait J."/>
            <person name="Bobe J."/>
            <person name="Dillon D."/>
            <person name="Chandos A."/>
            <person name="von Hippel F."/>
            <person name="Guiguen Y."/>
        </authorList>
    </citation>
    <scope>NUCLEOTIDE SEQUENCE</scope>
    <source>
        <strain evidence="1">YG-Jan2019</strain>
    </source>
</reference>
<proteinExistence type="predicted"/>
<comment type="caution">
    <text evidence="1">The sequence shown here is derived from an EMBL/GenBank/DDBJ whole genome shotgun (WGS) entry which is preliminary data.</text>
</comment>
<organism evidence="1 2">
    <name type="scientific">Dallia pectoralis</name>
    <name type="common">Alaska blackfish</name>
    <dbReference type="NCBI Taxonomy" id="75939"/>
    <lineage>
        <taxon>Eukaryota</taxon>
        <taxon>Metazoa</taxon>
        <taxon>Chordata</taxon>
        <taxon>Craniata</taxon>
        <taxon>Vertebrata</taxon>
        <taxon>Euteleostomi</taxon>
        <taxon>Actinopterygii</taxon>
        <taxon>Neopterygii</taxon>
        <taxon>Teleostei</taxon>
        <taxon>Protacanthopterygii</taxon>
        <taxon>Esociformes</taxon>
        <taxon>Umbridae</taxon>
        <taxon>Dallia</taxon>
    </lineage>
</organism>
<keyword evidence="2" id="KW-1185">Reference proteome</keyword>
<gene>
    <name evidence="1" type="ORF">DPEC_G00256920</name>
</gene>
<name>A0ACC2FQT1_DALPE</name>
<dbReference type="EMBL" id="CM055750">
    <property type="protein sequence ID" value="KAJ7993657.1"/>
    <property type="molecule type" value="Genomic_DNA"/>
</dbReference>
<evidence type="ECO:0000313" key="2">
    <source>
        <dbReference type="Proteomes" id="UP001157502"/>
    </source>
</evidence>
<accession>A0ACC2FQT1</accession>